<comment type="similarity">
    <text evidence="2">Belongs to the TlyA family.</text>
</comment>
<dbReference type="InterPro" id="IPR047048">
    <property type="entry name" value="TlyA"/>
</dbReference>
<dbReference type="PROSITE" id="PS50889">
    <property type="entry name" value="S4"/>
    <property type="match status" value="1"/>
</dbReference>
<name>A0A6J7GF06_9ZZZZ</name>
<dbReference type="Gene3D" id="3.40.50.150">
    <property type="entry name" value="Vaccinia Virus protein VP39"/>
    <property type="match status" value="1"/>
</dbReference>
<dbReference type="AlphaFoldDB" id="A0A6J7GF06"/>
<dbReference type="Gene3D" id="3.10.290.10">
    <property type="entry name" value="RNA-binding S4 domain"/>
    <property type="match status" value="1"/>
</dbReference>
<dbReference type="InterPro" id="IPR002942">
    <property type="entry name" value="S4_RNA-bd"/>
</dbReference>
<dbReference type="PIRSF" id="PIRSF005578">
    <property type="entry name" value="TlyA"/>
    <property type="match status" value="1"/>
</dbReference>
<dbReference type="GO" id="GO:0008168">
    <property type="term" value="F:methyltransferase activity"/>
    <property type="evidence" value="ECO:0007669"/>
    <property type="project" value="InterPro"/>
</dbReference>
<dbReference type="SUPFAM" id="SSF53335">
    <property type="entry name" value="S-adenosyl-L-methionine-dependent methyltransferases"/>
    <property type="match status" value="1"/>
</dbReference>
<dbReference type="SMART" id="SM00363">
    <property type="entry name" value="S4"/>
    <property type="match status" value="1"/>
</dbReference>
<accession>A0A6J7GF06</accession>
<dbReference type="NCBIfam" id="TIGR00478">
    <property type="entry name" value="tly"/>
    <property type="match status" value="1"/>
</dbReference>
<feature type="domain" description="RNA-binding S4" evidence="3">
    <location>
        <begin position="6"/>
        <end position="70"/>
    </location>
</feature>
<dbReference type="InterPro" id="IPR002877">
    <property type="entry name" value="RNA_MeTrfase_FtsJ_dom"/>
</dbReference>
<dbReference type="PANTHER" id="PTHR32319:SF0">
    <property type="entry name" value="BACTERIAL HEMOLYSIN-LIKE PROTEIN"/>
    <property type="match status" value="1"/>
</dbReference>
<dbReference type="InterPro" id="IPR036986">
    <property type="entry name" value="S4_RNA-bd_sf"/>
</dbReference>
<protein>
    <submittedName>
        <fullName evidence="4">Unannotated protein</fullName>
    </submittedName>
</protein>
<dbReference type="PANTHER" id="PTHR32319">
    <property type="entry name" value="BACTERIAL HEMOLYSIN-LIKE PROTEIN"/>
    <property type="match status" value="1"/>
</dbReference>
<dbReference type="InterPro" id="IPR029063">
    <property type="entry name" value="SAM-dependent_MTases_sf"/>
</dbReference>
<dbReference type="Pfam" id="PF01728">
    <property type="entry name" value="FtsJ"/>
    <property type="match status" value="1"/>
</dbReference>
<gene>
    <name evidence="4" type="ORF">UFOPK3516_01247</name>
</gene>
<evidence type="ECO:0000256" key="1">
    <source>
        <dbReference type="ARBA" id="ARBA00022884"/>
    </source>
</evidence>
<dbReference type="CDD" id="cd02440">
    <property type="entry name" value="AdoMet_MTases"/>
    <property type="match status" value="1"/>
</dbReference>
<dbReference type="GO" id="GO:0032259">
    <property type="term" value="P:methylation"/>
    <property type="evidence" value="ECO:0007669"/>
    <property type="project" value="InterPro"/>
</dbReference>
<proteinExistence type="inferred from homology"/>
<keyword evidence="1" id="KW-0694">RNA-binding</keyword>
<dbReference type="Pfam" id="PF01479">
    <property type="entry name" value="S4"/>
    <property type="match status" value="1"/>
</dbReference>
<dbReference type="InterPro" id="IPR004538">
    <property type="entry name" value="Hemolysin_A/TlyA"/>
</dbReference>
<evidence type="ECO:0000313" key="4">
    <source>
        <dbReference type="EMBL" id="CAB4906887.1"/>
    </source>
</evidence>
<reference evidence="4" key="1">
    <citation type="submission" date="2020-05" db="EMBL/GenBank/DDBJ databases">
        <authorList>
            <person name="Chiriac C."/>
            <person name="Salcher M."/>
            <person name="Ghai R."/>
            <person name="Kavagutti S V."/>
        </authorList>
    </citation>
    <scope>NUCLEOTIDE SEQUENCE</scope>
</reference>
<dbReference type="SUPFAM" id="SSF55174">
    <property type="entry name" value="Alpha-L RNA-binding motif"/>
    <property type="match status" value="1"/>
</dbReference>
<sequence length="269" mass="28250">MSGEDSRLDVECAARGLARSRTHAQELIEAGRVRVSGKQVIKPAHRVGAETAIAVEGLDHYVSRGAHKLIAALDAFDIAIAGKRALDVGASTGGFTQVLLERGAREVVALDVGRAQLSAGIRSDDRVHVVEGVNAKGLTAANLDALVGARFVPEIVVADLSFISLTHVMPALQSTAPDADFVLLIKPQFEVGRTGIREGIVTNPALREDAITAVFWSAFDVGLGAAGLIPSPILGGHGNHEYLVWLSNAAGRNPSEWVDTVHRVAGVLA</sequence>
<evidence type="ECO:0000259" key="3">
    <source>
        <dbReference type="SMART" id="SM00363"/>
    </source>
</evidence>
<dbReference type="GO" id="GO:0003723">
    <property type="term" value="F:RNA binding"/>
    <property type="evidence" value="ECO:0007669"/>
    <property type="project" value="UniProtKB-KW"/>
</dbReference>
<dbReference type="EMBL" id="CAFBMB010000119">
    <property type="protein sequence ID" value="CAB4906887.1"/>
    <property type="molecule type" value="Genomic_DNA"/>
</dbReference>
<organism evidence="4">
    <name type="scientific">freshwater metagenome</name>
    <dbReference type="NCBI Taxonomy" id="449393"/>
    <lineage>
        <taxon>unclassified sequences</taxon>
        <taxon>metagenomes</taxon>
        <taxon>ecological metagenomes</taxon>
    </lineage>
</organism>
<dbReference type="CDD" id="cd00165">
    <property type="entry name" value="S4"/>
    <property type="match status" value="1"/>
</dbReference>
<evidence type="ECO:0000256" key="2">
    <source>
        <dbReference type="ARBA" id="ARBA00029460"/>
    </source>
</evidence>